<proteinExistence type="predicted"/>
<dbReference type="InterPro" id="IPR050275">
    <property type="entry name" value="PGM_Phosphatase"/>
</dbReference>
<dbReference type="PANTHER" id="PTHR48100:SF1">
    <property type="entry name" value="HISTIDINE PHOSPHATASE FAMILY PROTEIN-RELATED"/>
    <property type="match status" value="1"/>
</dbReference>
<feature type="transmembrane region" description="Helical" evidence="1">
    <location>
        <begin position="263"/>
        <end position="285"/>
    </location>
</feature>
<dbReference type="RefSeq" id="WP_021665585.1">
    <property type="nucleotide sequence ID" value="NZ_KI259188.1"/>
</dbReference>
<evidence type="ECO:0000256" key="1">
    <source>
        <dbReference type="SAM" id="Phobius"/>
    </source>
</evidence>
<dbReference type="Proteomes" id="UP000016630">
    <property type="component" value="Unassembled WGS sequence"/>
</dbReference>
<evidence type="ECO:0000313" key="2">
    <source>
        <dbReference type="EMBL" id="ERJ65716.1"/>
    </source>
</evidence>
<accession>A0A0E2M513</accession>
<dbReference type="HOGENOM" id="CLU_766954_0_0_10"/>
<feature type="transmembrane region" description="Helical" evidence="1">
    <location>
        <begin position="338"/>
        <end position="355"/>
    </location>
</feature>
<dbReference type="SUPFAM" id="SSF53254">
    <property type="entry name" value="Phosphoglycerate mutase-like"/>
    <property type="match status" value="1"/>
</dbReference>
<evidence type="ECO:0000313" key="3">
    <source>
        <dbReference type="Proteomes" id="UP000016630"/>
    </source>
</evidence>
<name>A0A0E2M513_PORGN</name>
<dbReference type="CDD" id="cd07067">
    <property type="entry name" value="HP_PGM_like"/>
    <property type="match status" value="1"/>
</dbReference>
<dbReference type="SMART" id="SM00855">
    <property type="entry name" value="PGAM"/>
    <property type="match status" value="1"/>
</dbReference>
<feature type="transmembrane region" description="Helical" evidence="1">
    <location>
        <begin position="306"/>
        <end position="326"/>
    </location>
</feature>
<dbReference type="PATRIC" id="fig|1227271.3.peg.1141"/>
<organism evidence="2 3">
    <name type="scientific">Porphyromonas gingivalis F0570</name>
    <dbReference type="NCBI Taxonomy" id="1227271"/>
    <lineage>
        <taxon>Bacteria</taxon>
        <taxon>Pseudomonadati</taxon>
        <taxon>Bacteroidota</taxon>
        <taxon>Bacteroidia</taxon>
        <taxon>Bacteroidales</taxon>
        <taxon>Porphyromonadaceae</taxon>
        <taxon>Porphyromonas</taxon>
    </lineage>
</organism>
<keyword evidence="1" id="KW-0812">Transmembrane</keyword>
<dbReference type="Pfam" id="PF00300">
    <property type="entry name" value="His_Phos_1"/>
    <property type="match status" value="1"/>
</dbReference>
<dbReference type="Gene3D" id="3.40.50.1240">
    <property type="entry name" value="Phosphoglycerate mutase-like"/>
    <property type="match status" value="1"/>
</dbReference>
<dbReference type="GO" id="GO:0005737">
    <property type="term" value="C:cytoplasm"/>
    <property type="evidence" value="ECO:0007669"/>
    <property type="project" value="TreeGrafter"/>
</dbReference>
<dbReference type="InterPro" id="IPR013078">
    <property type="entry name" value="His_Pase_superF_clade-1"/>
</dbReference>
<protein>
    <submittedName>
        <fullName evidence="2">Phosphoglycerate mutase family protein</fullName>
    </submittedName>
</protein>
<comment type="caution">
    <text evidence="2">The sequence shown here is derived from an EMBL/GenBank/DDBJ whole genome shotgun (WGS) entry which is preliminary data.</text>
</comment>
<dbReference type="InterPro" id="IPR029033">
    <property type="entry name" value="His_PPase_superfam"/>
</dbReference>
<dbReference type="GO" id="GO:0016791">
    <property type="term" value="F:phosphatase activity"/>
    <property type="evidence" value="ECO:0007669"/>
    <property type="project" value="TreeGrafter"/>
</dbReference>
<keyword evidence="1" id="KW-1133">Transmembrane helix</keyword>
<dbReference type="PANTHER" id="PTHR48100">
    <property type="entry name" value="BROAD-SPECIFICITY PHOSPHATASE YOR283W-RELATED"/>
    <property type="match status" value="1"/>
</dbReference>
<dbReference type="EMBL" id="AWUW01000096">
    <property type="protein sequence ID" value="ERJ65716.1"/>
    <property type="molecule type" value="Genomic_DNA"/>
</dbReference>
<gene>
    <name evidence="2" type="ORF">HMPREF1555_01309</name>
</gene>
<sequence length="361" mass="40679">MKIYLMRHTSVLLNGNEHCYGFTDVDVRDTFEEEAAAACARLKGLDPEAVFTSPLQRAAKLAAFCGYPDAIRDDRLKEMNFGDWEGKPWEEILDTTDIEAFFRRYIDEPVSGGESQREQFERVRDFILEKKAAGYRSILIFCHGGVINCARTLVGQCTLESAFASLPPFGSLTELSYKSRRAIVSQGMIPTGGVGIKQIEPNIVIREAMKEPSHEKTRSDKRQGLRPRFYLYWLGILIFAAAFTGMLLEDFNSEGRPAGLELFFHISGAVAFCFALAEQSAVFIGHKHGRIDRATAMRYAGFMDRNGSWSALLICLTFVAFGLMKIGHEGTKVWDSVLGWLFVVGFGYAVIRFILNRFRRK</sequence>
<keyword evidence="1" id="KW-0472">Membrane</keyword>
<feature type="transmembrane region" description="Helical" evidence="1">
    <location>
        <begin position="229"/>
        <end position="248"/>
    </location>
</feature>
<dbReference type="AlphaFoldDB" id="A0A0E2M513"/>
<reference evidence="2 3" key="1">
    <citation type="submission" date="2013-06" db="EMBL/GenBank/DDBJ databases">
        <authorList>
            <person name="Weinstock G."/>
            <person name="Sodergren E."/>
            <person name="Lobos E.A."/>
            <person name="Fulton L."/>
            <person name="Fulton R."/>
            <person name="Courtney L."/>
            <person name="Fronick C."/>
            <person name="O'Laughlin M."/>
            <person name="Godfrey J."/>
            <person name="Wilson R.M."/>
            <person name="Miner T."/>
            <person name="Farmer C."/>
            <person name="Delehaunty K."/>
            <person name="Cordes M."/>
            <person name="Minx P."/>
            <person name="Tomlinson C."/>
            <person name="Chen J."/>
            <person name="Wollam A."/>
            <person name="Pepin K.H."/>
            <person name="Bhonagiri V."/>
            <person name="Zhang X."/>
            <person name="Warren W."/>
            <person name="Mitreva M."/>
            <person name="Mardis E.R."/>
            <person name="Wilson R.K."/>
        </authorList>
    </citation>
    <scope>NUCLEOTIDE SEQUENCE [LARGE SCALE GENOMIC DNA]</scope>
    <source>
        <strain evidence="2 3">F0570</strain>
    </source>
</reference>